<proteinExistence type="predicted"/>
<evidence type="ECO:0000256" key="1">
    <source>
        <dbReference type="SAM" id="MobiDB-lite"/>
    </source>
</evidence>
<feature type="compositionally biased region" description="Polar residues" evidence="1">
    <location>
        <begin position="226"/>
        <end position="235"/>
    </location>
</feature>
<dbReference type="AlphaFoldDB" id="A0A6J7AC29"/>
<protein>
    <submittedName>
        <fullName evidence="2">Unannotated protein</fullName>
    </submittedName>
</protein>
<dbReference type="InterPro" id="IPR021312">
    <property type="entry name" value="DUF2889"/>
</dbReference>
<feature type="region of interest" description="Disordered" evidence="1">
    <location>
        <begin position="216"/>
        <end position="235"/>
    </location>
</feature>
<reference evidence="2" key="1">
    <citation type="submission" date="2020-05" db="EMBL/GenBank/DDBJ databases">
        <authorList>
            <person name="Chiriac C."/>
            <person name="Salcher M."/>
            <person name="Ghai R."/>
            <person name="Kavagutti S V."/>
        </authorList>
    </citation>
    <scope>NUCLEOTIDE SEQUENCE</scope>
</reference>
<sequence>MTRPTEATNLFAEPDLPRLHTRDYDVRAYRRDDTTMLIRGGVRDVLPAGFYDDADTEPLTMHHMVVDLVVDTATLEILEATVLFEQHPHPACPNIVDHYGRLVGLSIARGFTHRIRELFGGPRGCSHTTALLQAMAPVAMQAFLGSRIIKSTPSTGNSFGANLSSPEGRAARAEGNRNTCHVWSDDGEYLESIRTTGAIMLPIPISRRLRDRGIDPDAWQAAAGTTPPTRSNDEE</sequence>
<gene>
    <name evidence="2" type="ORF">UFOPK3139_01370</name>
</gene>
<organism evidence="2">
    <name type="scientific">freshwater metagenome</name>
    <dbReference type="NCBI Taxonomy" id="449393"/>
    <lineage>
        <taxon>unclassified sequences</taxon>
        <taxon>metagenomes</taxon>
        <taxon>ecological metagenomes</taxon>
    </lineage>
</organism>
<accession>A0A6J7AC29</accession>
<name>A0A6J7AC29_9ZZZZ</name>
<dbReference type="Pfam" id="PF11136">
    <property type="entry name" value="DUF2889"/>
    <property type="match status" value="1"/>
</dbReference>
<evidence type="ECO:0000313" key="2">
    <source>
        <dbReference type="EMBL" id="CAB4830070.1"/>
    </source>
</evidence>
<dbReference type="EMBL" id="CAFABA010000049">
    <property type="protein sequence ID" value="CAB4830070.1"/>
    <property type="molecule type" value="Genomic_DNA"/>
</dbReference>